<dbReference type="PROSITE" id="PS00137">
    <property type="entry name" value="SUBTILASE_HIS"/>
    <property type="match status" value="1"/>
</dbReference>
<comment type="similarity">
    <text evidence="1 5">Belongs to the peptidase S8 family.</text>
</comment>
<evidence type="ECO:0000256" key="5">
    <source>
        <dbReference type="PROSITE-ProRule" id="PRU01240"/>
    </source>
</evidence>
<dbReference type="EMBL" id="QXED01000003">
    <property type="protein sequence ID" value="RIV23680.1"/>
    <property type="molecule type" value="Genomic_DNA"/>
</dbReference>
<feature type="active site" description="Charge relay system" evidence="5">
    <location>
        <position position="358"/>
    </location>
</feature>
<dbReference type="Proteomes" id="UP000283523">
    <property type="component" value="Unassembled WGS sequence"/>
</dbReference>
<dbReference type="PRINTS" id="PR00723">
    <property type="entry name" value="SUBTILISIN"/>
</dbReference>
<dbReference type="OrthoDB" id="9798386at2"/>
<dbReference type="PANTHER" id="PTHR43806:SF11">
    <property type="entry name" value="CEREVISIN-RELATED"/>
    <property type="match status" value="1"/>
</dbReference>
<dbReference type="InterPro" id="IPR036852">
    <property type="entry name" value="Peptidase_S8/S53_dom_sf"/>
</dbReference>
<feature type="domain" description="Inhibitor I9" evidence="7">
    <location>
        <begin position="52"/>
        <end position="124"/>
    </location>
</feature>
<dbReference type="InterPro" id="IPR050131">
    <property type="entry name" value="Peptidase_S8_subtilisin-like"/>
</dbReference>
<keyword evidence="3 5" id="KW-0378">Hydrolase</keyword>
<reference evidence="8 9" key="1">
    <citation type="submission" date="2018-08" db="EMBL/GenBank/DDBJ databases">
        <title>Fibrisoma montanum sp. nov., isolated from Danxia mountain soil.</title>
        <authorList>
            <person name="Huang Y."/>
        </authorList>
    </citation>
    <scope>NUCLEOTIDE SEQUENCE [LARGE SCALE GENOMIC DNA]</scope>
    <source>
        <strain evidence="8 9">HYT19</strain>
    </source>
</reference>
<dbReference type="AlphaFoldDB" id="A0A418MBF7"/>
<dbReference type="GO" id="GO:0006508">
    <property type="term" value="P:proteolysis"/>
    <property type="evidence" value="ECO:0007669"/>
    <property type="project" value="UniProtKB-KW"/>
</dbReference>
<dbReference type="RefSeq" id="WP_119667895.1">
    <property type="nucleotide sequence ID" value="NZ_QXED01000003.1"/>
</dbReference>
<dbReference type="SUPFAM" id="SSF52743">
    <property type="entry name" value="Subtilisin-like"/>
    <property type="match status" value="1"/>
</dbReference>
<dbReference type="Gene3D" id="3.30.70.80">
    <property type="entry name" value="Peptidase S8 propeptide/proteinase inhibitor I9"/>
    <property type="match status" value="1"/>
</dbReference>
<keyword evidence="9" id="KW-1185">Reference proteome</keyword>
<evidence type="ECO:0000256" key="1">
    <source>
        <dbReference type="ARBA" id="ARBA00011073"/>
    </source>
</evidence>
<evidence type="ECO:0000256" key="2">
    <source>
        <dbReference type="ARBA" id="ARBA00022670"/>
    </source>
</evidence>
<dbReference type="InterPro" id="IPR000209">
    <property type="entry name" value="Peptidase_S8/S53_dom"/>
</dbReference>
<feature type="active site" description="Charge relay system" evidence="5">
    <location>
        <position position="200"/>
    </location>
</feature>
<dbReference type="PANTHER" id="PTHR43806">
    <property type="entry name" value="PEPTIDASE S8"/>
    <property type="match status" value="1"/>
</dbReference>
<evidence type="ECO:0000259" key="7">
    <source>
        <dbReference type="Pfam" id="PF05922"/>
    </source>
</evidence>
<dbReference type="Pfam" id="PF00082">
    <property type="entry name" value="Peptidase_S8"/>
    <property type="match status" value="1"/>
</dbReference>
<dbReference type="InterPro" id="IPR023827">
    <property type="entry name" value="Peptidase_S8_Asp-AS"/>
</dbReference>
<dbReference type="InterPro" id="IPR022398">
    <property type="entry name" value="Peptidase_S8_His-AS"/>
</dbReference>
<evidence type="ECO:0000256" key="3">
    <source>
        <dbReference type="ARBA" id="ARBA00022801"/>
    </source>
</evidence>
<dbReference type="Gene3D" id="3.40.50.200">
    <property type="entry name" value="Peptidase S8/S53 domain"/>
    <property type="match status" value="1"/>
</dbReference>
<sequence>MRFNRNLLLGSLLVTGALFLDGCQPQDSSATKPSVDDVPAAAKARVAAVDGRYIVVLKDGVLSSAQLANLGQVAAQMGINPLEIYERYSNVIEGFAAKLTPEQIRMLANSPIVDYIEQDQIIRLSEPVKGAVTTAASTQEVPWGITAVGGFVNYTGSAKAYVIDTGIDLDNPELNVDASAGYNAFKTGPDAASLDDLNSHGTHVAGTIAARNNDFGVVGVAAGAKVVPVKVLGGDGSGSTSGVIAGVDFVGRTGKRGDVANMSLGGGFSTALDNAVKNAANKGIYFAVAAGNDGLPANWFSPARVNATNIRTVSAHDVNGVFASFSNYGNPPIEVAAPGVGVKSTIPGGGYAVYSGTSMAAPHLAGIMLANGNGVYYTKGTVTGDYDRTPDKKASRVR</sequence>
<keyword evidence="2 5" id="KW-0645">Protease</keyword>
<evidence type="ECO:0000313" key="8">
    <source>
        <dbReference type="EMBL" id="RIV23680.1"/>
    </source>
</evidence>
<evidence type="ECO:0000313" key="9">
    <source>
        <dbReference type="Proteomes" id="UP000283523"/>
    </source>
</evidence>
<keyword evidence="4 5" id="KW-0720">Serine protease</keyword>
<dbReference type="GO" id="GO:0004252">
    <property type="term" value="F:serine-type endopeptidase activity"/>
    <property type="evidence" value="ECO:0007669"/>
    <property type="project" value="UniProtKB-UniRule"/>
</dbReference>
<evidence type="ECO:0000256" key="4">
    <source>
        <dbReference type="ARBA" id="ARBA00022825"/>
    </source>
</evidence>
<organism evidence="8 9">
    <name type="scientific">Fibrisoma montanum</name>
    <dbReference type="NCBI Taxonomy" id="2305895"/>
    <lineage>
        <taxon>Bacteria</taxon>
        <taxon>Pseudomonadati</taxon>
        <taxon>Bacteroidota</taxon>
        <taxon>Cytophagia</taxon>
        <taxon>Cytophagales</taxon>
        <taxon>Spirosomataceae</taxon>
        <taxon>Fibrisoma</taxon>
    </lineage>
</organism>
<dbReference type="InterPro" id="IPR010259">
    <property type="entry name" value="S8pro/Inhibitor_I9"/>
</dbReference>
<dbReference type="Pfam" id="PF05922">
    <property type="entry name" value="Inhibitor_I9"/>
    <property type="match status" value="1"/>
</dbReference>
<dbReference type="GO" id="GO:0005615">
    <property type="term" value="C:extracellular space"/>
    <property type="evidence" value="ECO:0007669"/>
    <property type="project" value="TreeGrafter"/>
</dbReference>
<comment type="caution">
    <text evidence="8">The sequence shown here is derived from an EMBL/GenBank/DDBJ whole genome shotgun (WGS) entry which is preliminary data.</text>
</comment>
<dbReference type="PROSITE" id="PS51892">
    <property type="entry name" value="SUBTILASE"/>
    <property type="match status" value="1"/>
</dbReference>
<dbReference type="InterPro" id="IPR037045">
    <property type="entry name" value="S8pro/Inhibitor_I9_sf"/>
</dbReference>
<dbReference type="SUPFAM" id="SSF54897">
    <property type="entry name" value="Protease propeptides/inhibitors"/>
    <property type="match status" value="1"/>
</dbReference>
<name>A0A418MBF7_9BACT</name>
<feature type="active site" description="Charge relay system" evidence="5">
    <location>
        <position position="164"/>
    </location>
</feature>
<evidence type="ECO:0000259" key="6">
    <source>
        <dbReference type="Pfam" id="PF00082"/>
    </source>
</evidence>
<dbReference type="InterPro" id="IPR015500">
    <property type="entry name" value="Peptidase_S8_subtilisin-rel"/>
</dbReference>
<accession>A0A418MBF7</accession>
<protein>
    <submittedName>
        <fullName evidence="8">S8 family peptidase</fullName>
    </submittedName>
</protein>
<dbReference type="PROSITE" id="PS00136">
    <property type="entry name" value="SUBTILASE_ASP"/>
    <property type="match status" value="1"/>
</dbReference>
<proteinExistence type="inferred from homology"/>
<feature type="domain" description="Peptidase S8/S53" evidence="6">
    <location>
        <begin position="162"/>
        <end position="368"/>
    </location>
</feature>
<gene>
    <name evidence="8" type="ORF">DYU11_11925</name>
</gene>